<feature type="transmembrane region" description="Helical" evidence="9">
    <location>
        <begin position="450"/>
        <end position="470"/>
    </location>
</feature>
<feature type="transmembrane region" description="Helical" evidence="9">
    <location>
        <begin position="6"/>
        <end position="24"/>
    </location>
</feature>
<comment type="function">
    <text evidence="1">Core subunit of the mitochondrial membrane respiratory chain NADH dehydrogenase (Complex I) that is believed to belong to the minimal assembly required for catalysis. Complex I functions in the transfer of electrons from NADH to the respiratory chain. The immediate electron acceptor for the enzyme is believed to be ubiquinone.</text>
</comment>
<comment type="catalytic activity">
    <reaction evidence="9">
        <text>a ubiquinone + NADH + 5 H(+)(in) = a ubiquinol + NAD(+) + 4 H(+)(out)</text>
        <dbReference type="Rhea" id="RHEA:29091"/>
        <dbReference type="Rhea" id="RHEA-COMP:9565"/>
        <dbReference type="Rhea" id="RHEA-COMP:9566"/>
        <dbReference type="ChEBI" id="CHEBI:15378"/>
        <dbReference type="ChEBI" id="CHEBI:16389"/>
        <dbReference type="ChEBI" id="CHEBI:17976"/>
        <dbReference type="ChEBI" id="CHEBI:57540"/>
        <dbReference type="ChEBI" id="CHEBI:57945"/>
        <dbReference type="EC" id="7.1.1.2"/>
    </reaction>
</comment>
<evidence type="ECO:0000313" key="12">
    <source>
        <dbReference type="EMBL" id="QHW07474.1"/>
    </source>
</evidence>
<feature type="transmembrane region" description="Helical" evidence="9">
    <location>
        <begin position="136"/>
        <end position="154"/>
    </location>
</feature>
<dbReference type="SMR" id="A0A6C0NA26"/>
<keyword evidence="9" id="KW-0679">Respiratory chain</keyword>
<feature type="transmembrane region" description="Helical" evidence="9">
    <location>
        <begin position="75"/>
        <end position="100"/>
    </location>
</feature>
<dbReference type="NCBIfam" id="TIGR01972">
    <property type="entry name" value="NDH_I_M"/>
    <property type="match status" value="1"/>
</dbReference>
<dbReference type="GO" id="GO:0015990">
    <property type="term" value="P:electron transport coupled proton transport"/>
    <property type="evidence" value="ECO:0007669"/>
    <property type="project" value="TreeGrafter"/>
</dbReference>
<feature type="domain" description="NADH:ubiquinone oxidoreductase chain 4 N-terminal" evidence="11">
    <location>
        <begin position="11"/>
        <end position="125"/>
    </location>
</feature>
<organism evidence="12">
    <name type="scientific">Plasmopara viticola</name>
    <name type="common">Downy mildew of grapevine</name>
    <name type="synonym">Botrytis viticola</name>
    <dbReference type="NCBI Taxonomy" id="143451"/>
    <lineage>
        <taxon>Eukaryota</taxon>
        <taxon>Sar</taxon>
        <taxon>Stramenopiles</taxon>
        <taxon>Oomycota</taxon>
        <taxon>Peronosporomycetes</taxon>
        <taxon>Peronosporales</taxon>
        <taxon>Peronosporaceae</taxon>
        <taxon>Plasmopara</taxon>
    </lineage>
</organism>
<feature type="transmembrane region" description="Helical" evidence="9">
    <location>
        <begin position="33"/>
        <end position="52"/>
    </location>
</feature>
<accession>A0A6C0NA26</accession>
<keyword evidence="9" id="KW-0813">Transport</keyword>
<keyword evidence="6 9" id="KW-1133">Transmembrane helix</keyword>
<comment type="subcellular location">
    <subcellularLocation>
        <location evidence="2">Membrane</location>
        <topology evidence="2">Multi-pass membrane protein</topology>
    </subcellularLocation>
    <subcellularLocation>
        <location evidence="9">Mitochondrion membrane</location>
        <topology evidence="9">Multi-pass membrane protein</topology>
    </subcellularLocation>
</comment>
<keyword evidence="8 9" id="KW-0472">Membrane</keyword>
<dbReference type="RefSeq" id="YP_009729735.1">
    <property type="nucleotide sequence ID" value="NC_045922.1"/>
</dbReference>
<evidence type="ECO:0000256" key="1">
    <source>
        <dbReference type="ARBA" id="ARBA00003257"/>
    </source>
</evidence>
<keyword evidence="9" id="KW-0830">Ubiquinone</keyword>
<dbReference type="PANTHER" id="PTHR43507:SF1">
    <property type="entry name" value="NADH-UBIQUINONE OXIDOREDUCTASE CHAIN 4"/>
    <property type="match status" value="1"/>
</dbReference>
<dbReference type="GO" id="GO:0048039">
    <property type="term" value="F:ubiquinone binding"/>
    <property type="evidence" value="ECO:0007669"/>
    <property type="project" value="TreeGrafter"/>
</dbReference>
<feature type="domain" description="NADH:quinone oxidoreductase/Mrp antiporter transmembrane" evidence="10">
    <location>
        <begin position="131"/>
        <end position="417"/>
    </location>
</feature>
<feature type="transmembrane region" description="Helical" evidence="9">
    <location>
        <begin position="242"/>
        <end position="262"/>
    </location>
</feature>
<dbReference type="GO" id="GO:0042773">
    <property type="term" value="P:ATP synthesis coupled electron transport"/>
    <property type="evidence" value="ECO:0007669"/>
    <property type="project" value="InterPro"/>
</dbReference>
<dbReference type="InterPro" id="IPR000260">
    <property type="entry name" value="NADH4_N"/>
</dbReference>
<dbReference type="EMBL" id="MN105125">
    <property type="protein sequence ID" value="QHW07474.1"/>
    <property type="molecule type" value="Genomic_DNA"/>
</dbReference>
<dbReference type="EC" id="7.1.1.2" evidence="9"/>
<keyword evidence="5" id="KW-1278">Translocase</keyword>
<feature type="transmembrane region" description="Helical" evidence="9">
    <location>
        <begin position="408"/>
        <end position="429"/>
    </location>
</feature>
<dbReference type="InterPro" id="IPR010227">
    <property type="entry name" value="NADH_Q_OxRdtase_chainM/4"/>
</dbReference>
<reference evidence="12" key="1">
    <citation type="submission" date="2019-06" db="EMBL/GenBank/DDBJ databases">
        <title>A high-quality grapevine downy mildew genome assembly reveals rapidly evolving and lineage-specific putative host adaptation genes.</title>
        <authorList>
            <person name="Mazet I.D."/>
            <person name="Couture C."/>
            <person name="Gouzy J."/>
            <person name="Piron M.-C."/>
            <person name="Kuckly C."/>
            <person name="Bouchez O."/>
            <person name="Rispe C."/>
            <person name="Mestre P."/>
            <person name="Delmotte F."/>
        </authorList>
    </citation>
    <scope>NUCLEOTIDE SEQUENCE</scope>
</reference>
<geneLocation type="mitochondrion" evidence="12"/>
<feature type="transmembrane region" description="Helical" evidence="9">
    <location>
        <begin position="327"/>
        <end position="348"/>
    </location>
</feature>
<dbReference type="GO" id="GO:0008137">
    <property type="term" value="F:NADH dehydrogenase (ubiquinone) activity"/>
    <property type="evidence" value="ECO:0007669"/>
    <property type="project" value="UniProtKB-UniRule"/>
</dbReference>
<proteinExistence type="inferred from homology"/>
<dbReference type="Pfam" id="PF01059">
    <property type="entry name" value="Oxidored_q5_N"/>
    <property type="match status" value="1"/>
</dbReference>
<protein>
    <recommendedName>
        <fullName evidence="9">NADH-ubiquinone oxidoreductase chain 4</fullName>
        <ecNumber evidence="9">7.1.1.2</ecNumber>
    </recommendedName>
</protein>
<comment type="similarity">
    <text evidence="3 9">Belongs to the complex I subunit 4 family.</text>
</comment>
<evidence type="ECO:0000259" key="11">
    <source>
        <dbReference type="Pfam" id="PF01059"/>
    </source>
</evidence>
<evidence type="ECO:0000256" key="5">
    <source>
        <dbReference type="ARBA" id="ARBA00022967"/>
    </source>
</evidence>
<evidence type="ECO:0000256" key="4">
    <source>
        <dbReference type="ARBA" id="ARBA00022692"/>
    </source>
</evidence>
<evidence type="ECO:0000256" key="7">
    <source>
        <dbReference type="ARBA" id="ARBA00023027"/>
    </source>
</evidence>
<dbReference type="Pfam" id="PF00361">
    <property type="entry name" value="Proton_antipo_M"/>
    <property type="match status" value="1"/>
</dbReference>
<feature type="transmembrane region" description="Helical" evidence="9">
    <location>
        <begin position="268"/>
        <end position="289"/>
    </location>
</feature>
<dbReference type="InterPro" id="IPR001750">
    <property type="entry name" value="ND/Mrp_TM"/>
</dbReference>
<gene>
    <name evidence="12" type="primary">nad4</name>
</gene>
<keyword evidence="9" id="KW-0249">Electron transport</keyword>
<feature type="transmembrane region" description="Helical" evidence="9">
    <location>
        <begin position="360"/>
        <end position="380"/>
    </location>
</feature>
<evidence type="ECO:0000256" key="3">
    <source>
        <dbReference type="ARBA" id="ARBA00009025"/>
    </source>
</evidence>
<dbReference type="PANTHER" id="PTHR43507">
    <property type="entry name" value="NADH-UBIQUINONE OXIDOREDUCTASE CHAIN 4"/>
    <property type="match status" value="1"/>
</dbReference>
<keyword evidence="9 12" id="KW-0496">Mitochondrion</keyword>
<dbReference type="GO" id="GO:0003954">
    <property type="term" value="F:NADH dehydrogenase activity"/>
    <property type="evidence" value="ECO:0007669"/>
    <property type="project" value="TreeGrafter"/>
</dbReference>
<dbReference type="GeneID" id="43964571"/>
<evidence type="ECO:0000256" key="2">
    <source>
        <dbReference type="ARBA" id="ARBA00004141"/>
    </source>
</evidence>
<comment type="function">
    <text evidence="9">Core subunit of the mitochondrial membrane respiratory chain NADH dehydrogenase (Complex I) which catalyzes electron transfer from NADH through the respiratory chain, using ubiquinone as an electron acceptor. Essential for the catalytic activity and assembly of complex I.</text>
</comment>
<feature type="transmembrane region" description="Helical" evidence="9">
    <location>
        <begin position="166"/>
        <end position="188"/>
    </location>
</feature>
<sequence>MFHKSLLIFLLILPLFTVTVLSFLKNEKFIKNFSIFMSFFIFLMSLPLWILFDKSISDFQYLFKIEWISQFNINFYLGIDGISLFFIILTTFLIPICMLISYETINKNIKEYFILYFILEFCLIISFSVLDLLIFYIFFESVLIPMFLIIGIWGSRERKIKASYLFFMYTLSGSLFMFIAIIHLFLTVGTTDYQILYYSNFDFSYEKLYFLAFFLSFAVKVPMLPFHVWLPEAHVEAPTSGSVLLAGILLKLGSYGMIRFLVPLFPKATLYYTPYVLVLCLISVIYSSLTAIRQTDLKRIIAYASVAHMNFIILGIFSLTIQGLEGSIIQMISHGLVSSGLFFSIGCLYDRYHTRFIDYYGGLAHTMPLFCIALFIYILANMSIPGSSSFVGEILILTGVFEDNTTTAIFATIGMFLGGIYSLLFYNRICYGNIKNMYLNIYYDLTYREFLIHLILIVNIFLLGLYPKIFESCMHESVSKILIHVDFCYFFPYY</sequence>
<keyword evidence="7 9" id="KW-0520">NAD</keyword>
<feature type="transmembrane region" description="Helical" evidence="9">
    <location>
        <begin position="301"/>
        <end position="321"/>
    </location>
</feature>
<keyword evidence="4 9" id="KW-0812">Transmembrane</keyword>
<evidence type="ECO:0000256" key="8">
    <source>
        <dbReference type="ARBA" id="ARBA00023136"/>
    </source>
</evidence>
<feature type="transmembrane region" description="Helical" evidence="9">
    <location>
        <begin position="208"/>
        <end position="230"/>
    </location>
</feature>
<dbReference type="AlphaFoldDB" id="A0A6C0NA26"/>
<dbReference type="InterPro" id="IPR003918">
    <property type="entry name" value="NADH_UbQ_OxRdtase"/>
</dbReference>
<dbReference type="PRINTS" id="PR01437">
    <property type="entry name" value="NUOXDRDTASE4"/>
</dbReference>
<name>A0A6C0NA26_PLAVT</name>
<evidence type="ECO:0000259" key="10">
    <source>
        <dbReference type="Pfam" id="PF00361"/>
    </source>
</evidence>
<evidence type="ECO:0000256" key="9">
    <source>
        <dbReference type="RuleBase" id="RU003297"/>
    </source>
</evidence>
<feature type="transmembrane region" description="Helical" evidence="9">
    <location>
        <begin position="112"/>
        <end position="130"/>
    </location>
</feature>
<dbReference type="GO" id="GO:0031966">
    <property type="term" value="C:mitochondrial membrane"/>
    <property type="evidence" value="ECO:0007669"/>
    <property type="project" value="UniProtKB-SubCell"/>
</dbReference>
<evidence type="ECO:0000256" key="6">
    <source>
        <dbReference type="ARBA" id="ARBA00022989"/>
    </source>
</evidence>